<sequence length="568" mass="60667">MEATILNSIVAGWHELSRNWRADGVAALSVAILSIPAVIAYAELIGLPAHAGLLAAIAGMFAYGLMRASKQIIVGPDAAIALLIAGGIAPLAGGDIVLALSLAALLAILVGLVLVLAAVAKLGVLADFLSKPVLIGFLQGASVILIGTQIGKMFGIKLSEESFLPRMLELLQQLAHLHWATLGLGVLFLLLYAVLNHWRARWPITVILFALVIGADFLFDFQRFGVVMVGAPSTDALSLHWPALSLTAVAALLPTAVGITMLAMPEGILLARAFAQRHGEQIDANREIMALGVANIAAGFAGGFAIGASQSRTTINDASGAQGRLAGLLAALLLLLFLFVLSDLLNHLPSVIVAALLIRAGAQLIDLPALRDLWRLDALSGWFAIATAAGVVLVGVLPGILLGILLSLLHLIRMFSNPADAILQRTKTGYHDVGDDDKGLQDYTHQDVLVYRFYAPLMFVNASFFVSRIRQLLQQCPNLKCLIIDAQAIVKLDVSAAEQLQVLMSELEWQQICIKWARCNRPLRHDLARFGITELMGEDAIYAHLDDALASYHWRSAAHLNRGADSAA</sequence>
<feature type="transmembrane region" description="Helical" evidence="5">
    <location>
        <begin position="72"/>
        <end position="92"/>
    </location>
</feature>
<dbReference type="EMBL" id="WOFE01000001">
    <property type="protein sequence ID" value="MBM5570894.1"/>
    <property type="molecule type" value="Genomic_DNA"/>
</dbReference>
<comment type="subcellular location">
    <subcellularLocation>
        <location evidence="1">Membrane</location>
        <topology evidence="1">Multi-pass membrane protein</topology>
    </subcellularLocation>
</comment>
<proteinExistence type="predicted"/>
<feature type="transmembrane region" description="Helical" evidence="5">
    <location>
        <begin position="202"/>
        <end position="219"/>
    </location>
</feature>
<keyword evidence="3 5" id="KW-1133">Transmembrane helix</keyword>
<dbReference type="PANTHER" id="PTHR11814">
    <property type="entry name" value="SULFATE TRANSPORTER"/>
    <property type="match status" value="1"/>
</dbReference>
<feature type="transmembrane region" description="Helical" evidence="5">
    <location>
        <begin position="98"/>
        <end position="120"/>
    </location>
</feature>
<dbReference type="InterPro" id="IPR002645">
    <property type="entry name" value="STAS_dom"/>
</dbReference>
<comment type="caution">
    <text evidence="7">The sequence shown here is derived from an EMBL/GenBank/DDBJ whole genome shotgun (WGS) entry which is preliminary data.</text>
</comment>
<name>A0ABS2C9R7_9NEIS</name>
<feature type="transmembrane region" description="Helical" evidence="5">
    <location>
        <begin position="132"/>
        <end position="156"/>
    </location>
</feature>
<feature type="transmembrane region" description="Helical" evidence="5">
    <location>
        <begin position="382"/>
        <end position="409"/>
    </location>
</feature>
<dbReference type="InterPro" id="IPR011547">
    <property type="entry name" value="SLC26A/SulP_dom"/>
</dbReference>
<evidence type="ECO:0000313" key="7">
    <source>
        <dbReference type="EMBL" id="MBM5570894.1"/>
    </source>
</evidence>
<dbReference type="Pfam" id="PF00916">
    <property type="entry name" value="Sulfate_transp"/>
    <property type="match status" value="1"/>
</dbReference>
<evidence type="ECO:0000256" key="2">
    <source>
        <dbReference type="ARBA" id="ARBA00022692"/>
    </source>
</evidence>
<gene>
    <name evidence="7" type="ORF">GM173_04785</name>
</gene>
<feature type="transmembrane region" description="Helical" evidence="5">
    <location>
        <begin position="239"/>
        <end position="264"/>
    </location>
</feature>
<evidence type="ECO:0000256" key="3">
    <source>
        <dbReference type="ARBA" id="ARBA00022989"/>
    </source>
</evidence>
<evidence type="ECO:0000256" key="1">
    <source>
        <dbReference type="ARBA" id="ARBA00004141"/>
    </source>
</evidence>
<feature type="domain" description="STAS" evidence="6">
    <location>
        <begin position="438"/>
        <end position="552"/>
    </location>
</feature>
<dbReference type="Gene3D" id="3.30.750.24">
    <property type="entry name" value="STAS domain"/>
    <property type="match status" value="1"/>
</dbReference>
<keyword evidence="4 5" id="KW-0472">Membrane</keyword>
<feature type="transmembrane region" description="Helical" evidence="5">
    <location>
        <begin position="47"/>
        <end position="65"/>
    </location>
</feature>
<dbReference type="RefSeq" id="WP_203570164.1">
    <property type="nucleotide sequence ID" value="NZ_WOFE01000001.1"/>
</dbReference>
<keyword evidence="8" id="KW-1185">Reference proteome</keyword>
<feature type="transmembrane region" description="Helical" evidence="5">
    <location>
        <begin position="176"/>
        <end position="195"/>
    </location>
</feature>
<dbReference type="SUPFAM" id="SSF52091">
    <property type="entry name" value="SpoIIaa-like"/>
    <property type="match status" value="1"/>
</dbReference>
<dbReference type="InterPro" id="IPR001902">
    <property type="entry name" value="SLC26A/SulP_fam"/>
</dbReference>
<evidence type="ECO:0000256" key="4">
    <source>
        <dbReference type="ARBA" id="ARBA00023136"/>
    </source>
</evidence>
<evidence type="ECO:0000256" key="5">
    <source>
        <dbReference type="SAM" id="Phobius"/>
    </source>
</evidence>
<feature type="transmembrane region" description="Helical" evidence="5">
    <location>
        <begin position="24"/>
        <end position="41"/>
    </location>
</feature>
<feature type="transmembrane region" description="Helical" evidence="5">
    <location>
        <begin position="348"/>
        <end position="370"/>
    </location>
</feature>
<dbReference type="PROSITE" id="PS50801">
    <property type="entry name" value="STAS"/>
    <property type="match status" value="1"/>
</dbReference>
<dbReference type="Proteomes" id="UP001195660">
    <property type="component" value="Unassembled WGS sequence"/>
</dbReference>
<dbReference type="Pfam" id="PF01740">
    <property type="entry name" value="STAS"/>
    <property type="match status" value="1"/>
</dbReference>
<evidence type="ECO:0000313" key="8">
    <source>
        <dbReference type="Proteomes" id="UP001195660"/>
    </source>
</evidence>
<protein>
    <submittedName>
        <fullName evidence="7">STAS domain-containing protein</fullName>
    </submittedName>
</protein>
<dbReference type="CDD" id="cd07042">
    <property type="entry name" value="STAS_SulP_like_sulfate_transporter"/>
    <property type="match status" value="1"/>
</dbReference>
<keyword evidence="2 5" id="KW-0812">Transmembrane</keyword>
<reference evidence="7 8" key="1">
    <citation type="submission" date="2019-11" db="EMBL/GenBank/DDBJ databases">
        <title>Novel Deefgea species.</title>
        <authorList>
            <person name="Han J.-H."/>
        </authorList>
    </citation>
    <scope>NUCLEOTIDE SEQUENCE [LARGE SCALE GENOMIC DNA]</scope>
    <source>
        <strain evidence="7 8">LMG 24817</strain>
    </source>
</reference>
<feature type="transmembrane region" description="Helical" evidence="5">
    <location>
        <begin position="288"/>
        <end position="309"/>
    </location>
</feature>
<organism evidence="7 8">
    <name type="scientific">Deefgea chitinilytica</name>
    <dbReference type="NCBI Taxonomy" id="570276"/>
    <lineage>
        <taxon>Bacteria</taxon>
        <taxon>Pseudomonadati</taxon>
        <taxon>Pseudomonadota</taxon>
        <taxon>Betaproteobacteria</taxon>
        <taxon>Neisseriales</taxon>
        <taxon>Chitinibacteraceae</taxon>
        <taxon>Deefgea</taxon>
    </lineage>
</organism>
<dbReference type="InterPro" id="IPR036513">
    <property type="entry name" value="STAS_dom_sf"/>
</dbReference>
<feature type="transmembrane region" description="Helical" evidence="5">
    <location>
        <begin position="321"/>
        <end position="341"/>
    </location>
</feature>
<accession>A0ABS2C9R7</accession>
<evidence type="ECO:0000259" key="6">
    <source>
        <dbReference type="PROSITE" id="PS50801"/>
    </source>
</evidence>